<dbReference type="Gene3D" id="1.25.40.10">
    <property type="entry name" value="Tetratricopeptide repeat domain"/>
    <property type="match status" value="7"/>
</dbReference>
<dbReference type="InterPro" id="IPR046960">
    <property type="entry name" value="PPR_At4g14850-like_plant"/>
</dbReference>
<keyword evidence="1" id="KW-0677">Repeat</keyword>
<proteinExistence type="predicted"/>
<dbReference type="FunFam" id="1.25.40.10:FF:000031">
    <property type="entry name" value="Pentatricopeptide repeat-containing protein mitochondrial"/>
    <property type="match status" value="4"/>
</dbReference>
<dbReference type="EMBL" id="JABFUD020000007">
    <property type="protein sequence ID" value="KAI5078017.1"/>
    <property type="molecule type" value="Genomic_DNA"/>
</dbReference>
<dbReference type="PANTHER" id="PTHR47926">
    <property type="entry name" value="PENTATRICOPEPTIDE REPEAT-CONTAINING PROTEIN"/>
    <property type="match status" value="1"/>
</dbReference>
<feature type="repeat" description="PPR" evidence="2">
    <location>
        <begin position="427"/>
        <end position="457"/>
    </location>
</feature>
<organism evidence="3 4">
    <name type="scientific">Adiantum capillus-veneris</name>
    <name type="common">Maidenhair fern</name>
    <dbReference type="NCBI Taxonomy" id="13818"/>
    <lineage>
        <taxon>Eukaryota</taxon>
        <taxon>Viridiplantae</taxon>
        <taxon>Streptophyta</taxon>
        <taxon>Embryophyta</taxon>
        <taxon>Tracheophyta</taxon>
        <taxon>Polypodiopsida</taxon>
        <taxon>Polypodiidae</taxon>
        <taxon>Polypodiales</taxon>
        <taxon>Pteridineae</taxon>
        <taxon>Pteridaceae</taxon>
        <taxon>Vittarioideae</taxon>
        <taxon>Adiantum</taxon>
    </lineage>
</organism>
<dbReference type="Proteomes" id="UP000886520">
    <property type="component" value="Chromosome 7"/>
</dbReference>
<dbReference type="Pfam" id="PF01535">
    <property type="entry name" value="PPR"/>
    <property type="match status" value="6"/>
</dbReference>
<dbReference type="FunFam" id="1.25.40.10:FF:000351">
    <property type="entry name" value="Pentatricopeptide repeat-containing protein"/>
    <property type="match status" value="1"/>
</dbReference>
<dbReference type="GO" id="GO:0048731">
    <property type="term" value="P:system development"/>
    <property type="evidence" value="ECO:0007669"/>
    <property type="project" value="UniProtKB-ARBA"/>
</dbReference>
<feature type="repeat" description="PPR" evidence="2">
    <location>
        <begin position="866"/>
        <end position="900"/>
    </location>
</feature>
<comment type="caution">
    <text evidence="3">The sequence shown here is derived from an EMBL/GenBank/DDBJ whole genome shotgun (WGS) entry which is preliminary data.</text>
</comment>
<evidence type="ECO:0000313" key="4">
    <source>
        <dbReference type="Proteomes" id="UP000886520"/>
    </source>
</evidence>
<reference evidence="3" key="1">
    <citation type="submission" date="2021-01" db="EMBL/GenBank/DDBJ databases">
        <title>Adiantum capillus-veneris genome.</title>
        <authorList>
            <person name="Fang Y."/>
            <person name="Liao Q."/>
        </authorList>
    </citation>
    <scope>NUCLEOTIDE SEQUENCE</scope>
    <source>
        <strain evidence="3">H3</strain>
        <tissue evidence="3">Leaf</tissue>
    </source>
</reference>
<feature type="repeat" description="PPR" evidence="2">
    <location>
        <begin position="458"/>
        <end position="492"/>
    </location>
</feature>
<dbReference type="PANTHER" id="PTHR47926:SF347">
    <property type="entry name" value="PENTATRICOPEPTIDE REPEAT-CONTAINING PROTEIN"/>
    <property type="match status" value="1"/>
</dbReference>
<feature type="repeat" description="PPR" evidence="2">
    <location>
        <begin position="662"/>
        <end position="696"/>
    </location>
</feature>
<protein>
    <recommendedName>
        <fullName evidence="5">Pentatricopeptide repeat-containing protein</fullName>
    </recommendedName>
</protein>
<dbReference type="GO" id="GO:0003723">
    <property type="term" value="F:RNA binding"/>
    <property type="evidence" value="ECO:0007669"/>
    <property type="project" value="InterPro"/>
</dbReference>
<keyword evidence="4" id="KW-1185">Reference proteome</keyword>
<feature type="repeat" description="PPR" evidence="2">
    <location>
        <begin position="764"/>
        <end position="798"/>
    </location>
</feature>
<gene>
    <name evidence="3" type="ORF">GOP47_0007841</name>
</gene>
<dbReference type="AlphaFoldDB" id="A0A9D4V2D5"/>
<evidence type="ECO:0000256" key="1">
    <source>
        <dbReference type="ARBA" id="ARBA00022737"/>
    </source>
</evidence>
<dbReference type="SUPFAM" id="SSF48452">
    <property type="entry name" value="TPR-like"/>
    <property type="match status" value="1"/>
</dbReference>
<feature type="repeat" description="PPR" evidence="2">
    <location>
        <begin position="356"/>
        <end position="390"/>
    </location>
</feature>
<dbReference type="FunFam" id="1.25.40.10:FF:000073">
    <property type="entry name" value="Pentatricopeptide repeat-containing protein chloroplastic"/>
    <property type="match status" value="2"/>
</dbReference>
<evidence type="ECO:0000256" key="2">
    <source>
        <dbReference type="PROSITE-ProRule" id="PRU00708"/>
    </source>
</evidence>
<name>A0A9D4V2D5_ADICA</name>
<feature type="repeat" description="PPR" evidence="2">
    <location>
        <begin position="560"/>
        <end position="594"/>
    </location>
</feature>
<dbReference type="InterPro" id="IPR011990">
    <property type="entry name" value="TPR-like_helical_dom_sf"/>
</dbReference>
<dbReference type="OrthoDB" id="1934782at2759"/>
<dbReference type="NCBIfam" id="TIGR00756">
    <property type="entry name" value="PPR"/>
    <property type="match status" value="8"/>
</dbReference>
<sequence>MLCGAAQCHGLESLCTASDIYIKKNTACWPEEKLKCHEVQAGQDKENIELCVENKMKSHELNPFSDESLLSSEGKEPHAQDDVICEVSLVGSLKTCAKRKDLLKGNEIHKLIVEKGLLQNSAFIGSALISMYAKCGALDKAQEVFDSLALQNAVLWNSLIAGYVQHGHSEIAINSYEQMQRRGPFPNAVTFVCALKACGNIGALDKGQEIHGQILQDQSLGNNTLVANSLIDMYAKCGALNKAEEVLDKLIFQDVISWTALIAGFVQHEYSEKALDYFDQMQSAGFTPDAITFSCALKASGSLGALDKGQSIHAQILKERLLETNVVVTNSVITMYAKCGALDKAREVFNGLLNPNTISWNALISGYAQHGHEEEALSCFKSMKGGGFFPDAVTFTCILKVCGALGALGLGDKIHTQILREHLIDKDIVIGNALVDMYAKCGKLEKAQEVFDQLPTRNVASWNALITGYAQHGHCEQAVQCFRKMQVGGLHPNAITLTCILKGCLSEGDLKMGEEIHAQVLKEHLLVKDMLLANGIIEMYGKCGFIEKAREVFNELSDRNAASWTALIVGYSQHGRHEEALDCFKQMQVGGFLLDAVTVSCIFQACGSLGALDEGRKMHAQIVKEGVLEQDIVVANALMDMYAKCDSVEEAQVVFDKLHDWDTVSWNVLMAGYAQQGDAMAALECFEQMQAAGGSPDAVTFACILKACGTIGALQQGQEVHLQVLKQHELDNDIVLASALVTMYAQCGALHEAQKVFDELSSWNIVSWTALINGYAQHGLVQEALSCFEQMHQQGLSPNAVTLACLFRACGSVGAANKGQKLHAQLVGHDSLETDIDVKVAIVGMYAKCGMLAQAHEVFKRLQVRDVVSWTTLLGGYSQLGKDGEVLRLFDEMLGEGVEPDSVTFTVVLNTCSHRGLLNEGQIYFEMMSKHHEIIPTEQHHTCVIDLFSRAGHLDNAVAIMEKMSCSISLITLENFLGACQKWGDKNLGRWAFEHALQLDGMDSGTFVYMRNIFAASAKQGAGRLEAMESSRSCVGG</sequence>
<dbReference type="InterPro" id="IPR002885">
    <property type="entry name" value="PPR_rpt"/>
</dbReference>
<dbReference type="GO" id="GO:0009451">
    <property type="term" value="P:RNA modification"/>
    <property type="evidence" value="ECO:0007669"/>
    <property type="project" value="InterPro"/>
</dbReference>
<dbReference type="Pfam" id="PF13041">
    <property type="entry name" value="PPR_2"/>
    <property type="match status" value="8"/>
</dbReference>
<feature type="repeat" description="PPR" evidence="2">
    <location>
        <begin position="152"/>
        <end position="186"/>
    </location>
</feature>
<dbReference type="PROSITE" id="PS51375">
    <property type="entry name" value="PPR"/>
    <property type="match status" value="9"/>
</dbReference>
<feature type="repeat" description="PPR" evidence="2">
    <location>
        <begin position="254"/>
        <end position="288"/>
    </location>
</feature>
<evidence type="ECO:0000313" key="3">
    <source>
        <dbReference type="EMBL" id="KAI5078017.1"/>
    </source>
</evidence>
<accession>A0A9D4V2D5</accession>
<dbReference type="FunFam" id="1.25.40.10:FF:000158">
    <property type="entry name" value="pentatricopeptide repeat-containing protein At2g33680"/>
    <property type="match status" value="1"/>
</dbReference>
<evidence type="ECO:0008006" key="5">
    <source>
        <dbReference type="Google" id="ProtNLM"/>
    </source>
</evidence>